<feature type="region of interest" description="Disordered" evidence="1">
    <location>
        <begin position="202"/>
        <end position="240"/>
    </location>
</feature>
<feature type="transmembrane region" description="Helical" evidence="2">
    <location>
        <begin position="168"/>
        <end position="189"/>
    </location>
</feature>
<feature type="transmembrane region" description="Helical" evidence="2">
    <location>
        <begin position="126"/>
        <end position="148"/>
    </location>
</feature>
<protein>
    <submittedName>
        <fullName evidence="3">Uncharacterized protein</fullName>
    </submittedName>
</protein>
<organism evidence="3 4">
    <name type="scientific">Boothiomyces macroporosus</name>
    <dbReference type="NCBI Taxonomy" id="261099"/>
    <lineage>
        <taxon>Eukaryota</taxon>
        <taxon>Fungi</taxon>
        <taxon>Fungi incertae sedis</taxon>
        <taxon>Chytridiomycota</taxon>
        <taxon>Chytridiomycota incertae sedis</taxon>
        <taxon>Chytridiomycetes</taxon>
        <taxon>Rhizophydiales</taxon>
        <taxon>Terramycetaceae</taxon>
        <taxon>Boothiomyces</taxon>
    </lineage>
</organism>
<evidence type="ECO:0000313" key="4">
    <source>
        <dbReference type="Proteomes" id="UP001210925"/>
    </source>
</evidence>
<comment type="caution">
    <text evidence="3">The sequence shown here is derived from an EMBL/GenBank/DDBJ whole genome shotgun (WGS) entry which is preliminary data.</text>
</comment>
<gene>
    <name evidence="3" type="ORF">HK103_002006</name>
</gene>
<feature type="transmembrane region" description="Helical" evidence="2">
    <location>
        <begin position="54"/>
        <end position="74"/>
    </location>
</feature>
<proteinExistence type="predicted"/>
<evidence type="ECO:0000256" key="1">
    <source>
        <dbReference type="SAM" id="MobiDB-lite"/>
    </source>
</evidence>
<keyword evidence="2" id="KW-0472">Membrane</keyword>
<feature type="transmembrane region" description="Helical" evidence="2">
    <location>
        <begin position="94"/>
        <end position="114"/>
    </location>
</feature>
<reference evidence="3" key="1">
    <citation type="submission" date="2020-05" db="EMBL/GenBank/DDBJ databases">
        <title>Phylogenomic resolution of chytrid fungi.</title>
        <authorList>
            <person name="Stajich J.E."/>
            <person name="Amses K."/>
            <person name="Simmons R."/>
            <person name="Seto K."/>
            <person name="Myers J."/>
            <person name="Bonds A."/>
            <person name="Quandt C.A."/>
            <person name="Barry K."/>
            <person name="Liu P."/>
            <person name="Grigoriev I."/>
            <person name="Longcore J.E."/>
            <person name="James T.Y."/>
        </authorList>
    </citation>
    <scope>NUCLEOTIDE SEQUENCE</scope>
    <source>
        <strain evidence="3">PLAUS21</strain>
    </source>
</reference>
<dbReference type="EMBL" id="JADGKB010000162">
    <property type="protein sequence ID" value="KAJ3251901.1"/>
    <property type="molecule type" value="Genomic_DNA"/>
</dbReference>
<evidence type="ECO:0000313" key="3">
    <source>
        <dbReference type="EMBL" id="KAJ3251901.1"/>
    </source>
</evidence>
<keyword evidence="2" id="KW-0812">Transmembrane</keyword>
<evidence type="ECO:0000256" key="2">
    <source>
        <dbReference type="SAM" id="Phobius"/>
    </source>
</evidence>
<dbReference type="AlphaFoldDB" id="A0AAD5U9S0"/>
<keyword evidence="4" id="KW-1185">Reference proteome</keyword>
<name>A0AAD5U9S0_9FUNG</name>
<feature type="compositionally biased region" description="Low complexity" evidence="1">
    <location>
        <begin position="202"/>
        <end position="211"/>
    </location>
</feature>
<sequence>MGGAWVAGDDYTWFASALFGAYWLLPLTVEVITQFKKRPIEPVNWTVSGFKLSFNLDFVVLFITLALTCIGKSACLVMDAGICWPVECDYSDASSVISCLYFDVYYFYLLGKLATDAKITTGKKRMIRLFIPVVWTCTGVCFLLQGASLYDRGMANIYSNGLWNMSSVLFPIICIDSAINSHGAMFVLANKKNGDMKIASANASSHSSQVSGKLEQDSKRTIEVRRVQTDKLSRQTSERQ</sequence>
<dbReference type="Proteomes" id="UP001210925">
    <property type="component" value="Unassembled WGS sequence"/>
</dbReference>
<accession>A0AAD5U9S0</accession>
<keyword evidence="2" id="KW-1133">Transmembrane helix</keyword>
<feature type="compositionally biased region" description="Basic and acidic residues" evidence="1">
    <location>
        <begin position="214"/>
        <end position="240"/>
    </location>
</feature>
<feature type="transmembrane region" description="Helical" evidence="2">
    <location>
        <begin position="12"/>
        <end position="33"/>
    </location>
</feature>